<comment type="cofactor">
    <cofactor evidence="1">
        <name>Zn(2+)</name>
        <dbReference type="ChEBI" id="CHEBI:29105"/>
    </cofactor>
</comment>
<evidence type="ECO:0000256" key="2">
    <source>
        <dbReference type="ARBA" id="ARBA00004651"/>
    </source>
</evidence>
<dbReference type="CDD" id="cd07328">
    <property type="entry name" value="M48_Ste24p_like"/>
    <property type="match status" value="1"/>
</dbReference>
<keyword evidence="7" id="KW-0378">Hydrolase</keyword>
<feature type="domain" description="Peptidase M48" evidence="13">
    <location>
        <begin position="88"/>
        <end position="321"/>
    </location>
</feature>
<evidence type="ECO:0000256" key="10">
    <source>
        <dbReference type="ARBA" id="ARBA00023049"/>
    </source>
</evidence>
<keyword evidence="11 12" id="KW-0472">Membrane</keyword>
<evidence type="ECO:0000256" key="3">
    <source>
        <dbReference type="ARBA" id="ARBA00022475"/>
    </source>
</evidence>
<reference evidence="14 15" key="1">
    <citation type="submission" date="2024-09" db="EMBL/GenBank/DDBJ databases">
        <authorList>
            <person name="Lee S.D."/>
        </authorList>
    </citation>
    <scope>NUCLEOTIDE SEQUENCE [LARGE SCALE GENOMIC DNA]</scope>
    <source>
        <strain evidence="14 15">N8-3</strain>
    </source>
</reference>
<name>A0ABV6W4A6_9ACTN</name>
<feature type="transmembrane region" description="Helical" evidence="12">
    <location>
        <begin position="12"/>
        <end position="31"/>
    </location>
</feature>
<sequence>MTLRLRAVRALVLLAGFYLLGVVLLAVMGVVDWLLVTKLFVAAAAWLIAVILMATVVAATTILRGMYAFLSAGRLRPVTDAIPVTPEDQPELWEQVRAAAAATGERPPDELYLTDEVNASVAEESRLLGLLPGRRRMFLGLPLLAGLTVPRLQAVLAHEFGHYVNLDTRLGAVTMRGRAAVLHTVEVFQRGSTRLQHLIGALYGGYARMFLRTSQPVARRQEFAADQVAVRHAGRDATANALRALPVLKAAHQHYALTYAGMGSKLGALPPVGELHGGFRRLLAARSTDGLAALSAGQRAPRPHAYDSHPPMAERVALIEELPADGRADESADEPSALVLLQDADRVFAELEALTVPPGAAELRRLSWDELVMLRARADAAGWSKPLRVAVARSLRAEAGGRAGRGAVADDELPSLAEVLDAIDRGLLWTEIADRMPKPDQASRLTGESARNFIRPKVFDGLAGMVHLHLAESGQATPDIAWSAVPGIALPDAWEAGMDAALDAAVSDAPDTTLLRTLLATAAQVPA</sequence>
<dbReference type="Proteomes" id="UP001592531">
    <property type="component" value="Unassembled WGS sequence"/>
</dbReference>
<dbReference type="RefSeq" id="WP_380542815.1">
    <property type="nucleotide sequence ID" value="NZ_JBHFAB010000030.1"/>
</dbReference>
<gene>
    <name evidence="14" type="ORF">ACEZDE_29865</name>
</gene>
<keyword evidence="3" id="KW-1003">Cell membrane</keyword>
<keyword evidence="6" id="KW-0479">Metal-binding</keyword>
<evidence type="ECO:0000256" key="6">
    <source>
        <dbReference type="ARBA" id="ARBA00022723"/>
    </source>
</evidence>
<dbReference type="Pfam" id="PF01435">
    <property type="entry name" value="Peptidase_M48"/>
    <property type="match status" value="1"/>
</dbReference>
<comment type="caution">
    <text evidence="14">The sequence shown here is derived from an EMBL/GenBank/DDBJ whole genome shotgun (WGS) entry which is preliminary data.</text>
</comment>
<evidence type="ECO:0000313" key="15">
    <source>
        <dbReference type="Proteomes" id="UP001592531"/>
    </source>
</evidence>
<evidence type="ECO:0000259" key="13">
    <source>
        <dbReference type="Pfam" id="PF01435"/>
    </source>
</evidence>
<evidence type="ECO:0000256" key="12">
    <source>
        <dbReference type="SAM" id="Phobius"/>
    </source>
</evidence>
<keyword evidence="9 12" id="KW-1133">Transmembrane helix</keyword>
<keyword evidence="8" id="KW-0862">Zinc</keyword>
<keyword evidence="10" id="KW-0482">Metalloprotease</keyword>
<evidence type="ECO:0000256" key="11">
    <source>
        <dbReference type="ARBA" id="ARBA00023136"/>
    </source>
</evidence>
<evidence type="ECO:0000256" key="1">
    <source>
        <dbReference type="ARBA" id="ARBA00001947"/>
    </source>
</evidence>
<keyword evidence="4" id="KW-0645">Protease</keyword>
<feature type="transmembrane region" description="Helical" evidence="12">
    <location>
        <begin position="43"/>
        <end position="67"/>
    </location>
</feature>
<protein>
    <submittedName>
        <fullName evidence="14">M48 family metallopeptidase</fullName>
    </submittedName>
</protein>
<evidence type="ECO:0000256" key="9">
    <source>
        <dbReference type="ARBA" id="ARBA00022989"/>
    </source>
</evidence>
<dbReference type="InterPro" id="IPR050083">
    <property type="entry name" value="HtpX_protease"/>
</dbReference>
<dbReference type="Gene3D" id="3.30.2010.10">
    <property type="entry name" value="Metalloproteases ('zincins'), catalytic domain"/>
    <property type="match status" value="1"/>
</dbReference>
<proteinExistence type="predicted"/>
<evidence type="ECO:0000256" key="4">
    <source>
        <dbReference type="ARBA" id="ARBA00022670"/>
    </source>
</evidence>
<dbReference type="InterPro" id="IPR001915">
    <property type="entry name" value="Peptidase_M48"/>
</dbReference>
<comment type="subcellular location">
    <subcellularLocation>
        <location evidence="2">Cell membrane</location>
        <topology evidence="2">Multi-pass membrane protein</topology>
    </subcellularLocation>
</comment>
<evidence type="ECO:0000256" key="5">
    <source>
        <dbReference type="ARBA" id="ARBA00022692"/>
    </source>
</evidence>
<dbReference type="PANTHER" id="PTHR43221:SF1">
    <property type="entry name" value="PROTEASE HTPX"/>
    <property type="match status" value="1"/>
</dbReference>
<keyword evidence="5 12" id="KW-0812">Transmembrane</keyword>
<organism evidence="14 15">
    <name type="scientific">Streptacidiphilus cavernicola</name>
    <dbReference type="NCBI Taxonomy" id="3342716"/>
    <lineage>
        <taxon>Bacteria</taxon>
        <taxon>Bacillati</taxon>
        <taxon>Actinomycetota</taxon>
        <taxon>Actinomycetes</taxon>
        <taxon>Kitasatosporales</taxon>
        <taxon>Streptomycetaceae</taxon>
        <taxon>Streptacidiphilus</taxon>
    </lineage>
</organism>
<keyword evidence="15" id="KW-1185">Reference proteome</keyword>
<dbReference type="PANTHER" id="PTHR43221">
    <property type="entry name" value="PROTEASE HTPX"/>
    <property type="match status" value="1"/>
</dbReference>
<evidence type="ECO:0000256" key="8">
    <source>
        <dbReference type="ARBA" id="ARBA00022833"/>
    </source>
</evidence>
<evidence type="ECO:0000313" key="14">
    <source>
        <dbReference type="EMBL" id="MFC1420820.1"/>
    </source>
</evidence>
<evidence type="ECO:0000256" key="7">
    <source>
        <dbReference type="ARBA" id="ARBA00022801"/>
    </source>
</evidence>
<dbReference type="EMBL" id="JBHFAB010000030">
    <property type="protein sequence ID" value="MFC1420820.1"/>
    <property type="molecule type" value="Genomic_DNA"/>
</dbReference>
<accession>A0ABV6W4A6</accession>